<gene>
    <name evidence="1" type="ORF">L2E82_29667</name>
</gene>
<reference evidence="1 2" key="2">
    <citation type="journal article" date="2022" name="Mol. Ecol. Resour.">
        <title>The genomes of chicory, endive, great burdock and yacon provide insights into Asteraceae paleo-polyploidization history and plant inulin production.</title>
        <authorList>
            <person name="Fan W."/>
            <person name="Wang S."/>
            <person name="Wang H."/>
            <person name="Wang A."/>
            <person name="Jiang F."/>
            <person name="Liu H."/>
            <person name="Zhao H."/>
            <person name="Xu D."/>
            <person name="Zhang Y."/>
        </authorList>
    </citation>
    <scope>NUCLEOTIDE SEQUENCE [LARGE SCALE GENOMIC DNA]</scope>
    <source>
        <strain evidence="2">cv. Punajuju</strain>
        <tissue evidence="1">Leaves</tissue>
    </source>
</reference>
<name>A0ACB9CY53_CICIN</name>
<reference evidence="2" key="1">
    <citation type="journal article" date="2022" name="Mol. Ecol. Resour.">
        <title>The genomes of chicory, endive, great burdock and yacon provide insights into Asteraceae palaeo-polyploidization history and plant inulin production.</title>
        <authorList>
            <person name="Fan W."/>
            <person name="Wang S."/>
            <person name="Wang H."/>
            <person name="Wang A."/>
            <person name="Jiang F."/>
            <person name="Liu H."/>
            <person name="Zhao H."/>
            <person name="Xu D."/>
            <person name="Zhang Y."/>
        </authorList>
    </citation>
    <scope>NUCLEOTIDE SEQUENCE [LARGE SCALE GENOMIC DNA]</scope>
    <source>
        <strain evidence="2">cv. Punajuju</strain>
    </source>
</reference>
<keyword evidence="2" id="KW-1185">Reference proteome</keyword>
<evidence type="ECO:0000313" key="1">
    <source>
        <dbReference type="EMBL" id="KAI3739267.1"/>
    </source>
</evidence>
<protein>
    <submittedName>
        <fullName evidence="1">Uncharacterized protein</fullName>
    </submittedName>
</protein>
<dbReference type="EMBL" id="CM042013">
    <property type="protein sequence ID" value="KAI3739267.1"/>
    <property type="molecule type" value="Genomic_DNA"/>
</dbReference>
<comment type="caution">
    <text evidence="1">The sequence shown here is derived from an EMBL/GenBank/DDBJ whole genome shotgun (WGS) entry which is preliminary data.</text>
</comment>
<proteinExistence type="predicted"/>
<accession>A0ACB9CY53</accession>
<sequence length="95" mass="10176">MKQNRLDSKRGGKNNPKNEPADISSCTSSSSLLRASTVPGELGFSHGGFNGAGRQGSWGLKIIDGVGGSIEETSYSWIAKEQHKDHGLEDRVSIF</sequence>
<dbReference type="Proteomes" id="UP001055811">
    <property type="component" value="Linkage Group LG05"/>
</dbReference>
<organism evidence="1 2">
    <name type="scientific">Cichorium intybus</name>
    <name type="common">Chicory</name>
    <dbReference type="NCBI Taxonomy" id="13427"/>
    <lineage>
        <taxon>Eukaryota</taxon>
        <taxon>Viridiplantae</taxon>
        <taxon>Streptophyta</taxon>
        <taxon>Embryophyta</taxon>
        <taxon>Tracheophyta</taxon>
        <taxon>Spermatophyta</taxon>
        <taxon>Magnoliopsida</taxon>
        <taxon>eudicotyledons</taxon>
        <taxon>Gunneridae</taxon>
        <taxon>Pentapetalae</taxon>
        <taxon>asterids</taxon>
        <taxon>campanulids</taxon>
        <taxon>Asterales</taxon>
        <taxon>Asteraceae</taxon>
        <taxon>Cichorioideae</taxon>
        <taxon>Cichorieae</taxon>
        <taxon>Cichoriinae</taxon>
        <taxon>Cichorium</taxon>
    </lineage>
</organism>
<evidence type="ECO:0000313" key="2">
    <source>
        <dbReference type="Proteomes" id="UP001055811"/>
    </source>
</evidence>